<dbReference type="EMBL" id="SJPI01000001">
    <property type="protein sequence ID" value="TWT53977.1"/>
    <property type="molecule type" value="Genomic_DNA"/>
</dbReference>
<organism evidence="2 3">
    <name type="scientific">Rubripirellula amarantea</name>
    <dbReference type="NCBI Taxonomy" id="2527999"/>
    <lineage>
        <taxon>Bacteria</taxon>
        <taxon>Pseudomonadati</taxon>
        <taxon>Planctomycetota</taxon>
        <taxon>Planctomycetia</taxon>
        <taxon>Pirellulales</taxon>
        <taxon>Pirellulaceae</taxon>
        <taxon>Rubripirellula</taxon>
    </lineage>
</organism>
<sequence length="174" mass="18964" precursor="true">MPLMVCLGNCAYLWLARSEFASAAETAYQTFSVNVRSETFVEAPENVVMIHDQSESNQVFPTQTWTVRGNLTTGMVVDFVLEAPFIHALDSSSKTDARLNASVRSTQGSANWTVPISQDQTDINQNVNSANVRVQSDAVGMAEIDLNVELVETSQFVALPGNYETTVLATISIP</sequence>
<gene>
    <name evidence="2" type="ORF">Pla22_16110</name>
</gene>
<keyword evidence="3" id="KW-1185">Reference proteome</keyword>
<evidence type="ECO:0008006" key="4">
    <source>
        <dbReference type="Google" id="ProtNLM"/>
    </source>
</evidence>
<feature type="signal peptide" evidence="1">
    <location>
        <begin position="1"/>
        <end position="23"/>
    </location>
</feature>
<protein>
    <recommendedName>
        <fullName evidence="4">WxL domain-containing protein</fullName>
    </recommendedName>
</protein>
<proteinExistence type="predicted"/>
<feature type="chain" id="PRO_5023077198" description="WxL domain-containing protein" evidence="1">
    <location>
        <begin position="24"/>
        <end position="174"/>
    </location>
</feature>
<dbReference type="AlphaFoldDB" id="A0A5C5WTI0"/>
<evidence type="ECO:0000256" key="1">
    <source>
        <dbReference type="SAM" id="SignalP"/>
    </source>
</evidence>
<evidence type="ECO:0000313" key="3">
    <source>
        <dbReference type="Proteomes" id="UP000316598"/>
    </source>
</evidence>
<keyword evidence="1" id="KW-0732">Signal</keyword>
<name>A0A5C5WTI0_9BACT</name>
<dbReference type="RefSeq" id="WP_146514099.1">
    <property type="nucleotide sequence ID" value="NZ_SJPI01000001.1"/>
</dbReference>
<dbReference type="Proteomes" id="UP000316598">
    <property type="component" value="Unassembled WGS sequence"/>
</dbReference>
<accession>A0A5C5WTI0</accession>
<evidence type="ECO:0000313" key="2">
    <source>
        <dbReference type="EMBL" id="TWT53977.1"/>
    </source>
</evidence>
<reference evidence="2 3" key="1">
    <citation type="submission" date="2019-02" db="EMBL/GenBank/DDBJ databases">
        <title>Deep-cultivation of Planctomycetes and their phenomic and genomic characterization uncovers novel biology.</title>
        <authorList>
            <person name="Wiegand S."/>
            <person name="Jogler M."/>
            <person name="Boedeker C."/>
            <person name="Pinto D."/>
            <person name="Vollmers J."/>
            <person name="Rivas-Marin E."/>
            <person name="Kohn T."/>
            <person name="Peeters S.H."/>
            <person name="Heuer A."/>
            <person name="Rast P."/>
            <person name="Oberbeckmann S."/>
            <person name="Bunk B."/>
            <person name="Jeske O."/>
            <person name="Meyerdierks A."/>
            <person name="Storesund J.E."/>
            <person name="Kallscheuer N."/>
            <person name="Luecker S."/>
            <person name="Lage O.M."/>
            <person name="Pohl T."/>
            <person name="Merkel B.J."/>
            <person name="Hornburger P."/>
            <person name="Mueller R.-W."/>
            <person name="Bruemmer F."/>
            <person name="Labrenz M."/>
            <person name="Spormann A.M."/>
            <person name="Op Den Camp H."/>
            <person name="Overmann J."/>
            <person name="Amann R."/>
            <person name="Jetten M.S.M."/>
            <person name="Mascher T."/>
            <person name="Medema M.H."/>
            <person name="Devos D.P."/>
            <person name="Kaster A.-K."/>
            <person name="Ovreas L."/>
            <person name="Rohde M."/>
            <person name="Galperin M.Y."/>
            <person name="Jogler C."/>
        </authorList>
    </citation>
    <scope>NUCLEOTIDE SEQUENCE [LARGE SCALE GENOMIC DNA]</scope>
    <source>
        <strain evidence="2 3">Pla22</strain>
    </source>
</reference>
<dbReference type="OrthoDB" id="275334at2"/>
<comment type="caution">
    <text evidence="2">The sequence shown here is derived from an EMBL/GenBank/DDBJ whole genome shotgun (WGS) entry which is preliminary data.</text>
</comment>